<dbReference type="InterPro" id="IPR029033">
    <property type="entry name" value="His_PPase_superfam"/>
</dbReference>
<dbReference type="RefSeq" id="WP_230839622.1">
    <property type="nucleotide sequence ID" value="NZ_CP063845.1"/>
</dbReference>
<name>A0ABY3PG73_9CYAN</name>
<dbReference type="PANTHER" id="PTHR20935:SF1">
    <property type="entry name" value="SLL1549 PROTEIN"/>
    <property type="match status" value="1"/>
</dbReference>
<dbReference type="Pfam" id="PF00300">
    <property type="entry name" value="His_Phos_1"/>
    <property type="match status" value="1"/>
</dbReference>
<accession>A0ABY3PG73</accession>
<dbReference type="EMBL" id="CP063845">
    <property type="protein sequence ID" value="UFP92634.1"/>
    <property type="molecule type" value="Genomic_DNA"/>
</dbReference>
<gene>
    <name evidence="2" type="ORF">ISF26_12350</name>
</gene>
<dbReference type="Gene3D" id="3.40.50.1240">
    <property type="entry name" value="Phosphoglycerate mutase-like"/>
    <property type="match status" value="1"/>
</dbReference>
<dbReference type="SUPFAM" id="SSF53254">
    <property type="entry name" value="Phosphoglycerate mutase-like"/>
    <property type="match status" value="1"/>
</dbReference>
<keyword evidence="3" id="KW-1185">Reference proteome</keyword>
<dbReference type="CDD" id="cd07040">
    <property type="entry name" value="HP"/>
    <property type="match status" value="1"/>
</dbReference>
<evidence type="ECO:0000256" key="1">
    <source>
        <dbReference type="ARBA" id="ARBA00022801"/>
    </source>
</evidence>
<dbReference type="InterPro" id="IPR051021">
    <property type="entry name" value="Mito_Ser/Thr_phosphatase"/>
</dbReference>
<keyword evidence="1" id="KW-0378">Hydrolase</keyword>
<organism evidence="2 3">
    <name type="scientific">Gloeobacter morelensis MG652769</name>
    <dbReference type="NCBI Taxonomy" id="2781736"/>
    <lineage>
        <taxon>Bacteria</taxon>
        <taxon>Bacillati</taxon>
        <taxon>Cyanobacteriota</taxon>
        <taxon>Cyanophyceae</taxon>
        <taxon>Gloeobacterales</taxon>
        <taxon>Gloeobacteraceae</taxon>
        <taxon>Gloeobacter</taxon>
        <taxon>Gloeobacter morelensis</taxon>
    </lineage>
</organism>
<reference evidence="2 3" key="1">
    <citation type="journal article" date="2021" name="Genome Biol. Evol.">
        <title>Complete Genome Sequencing of a Novel Gloeobacter Species from a Waterfall Cave in Mexico.</title>
        <authorList>
            <person name="Saw J.H."/>
            <person name="Cardona T."/>
            <person name="Montejano G."/>
        </authorList>
    </citation>
    <scope>NUCLEOTIDE SEQUENCE [LARGE SCALE GENOMIC DNA]</scope>
    <source>
        <strain evidence="2">MG652769</strain>
    </source>
</reference>
<protein>
    <submittedName>
        <fullName evidence="2">Histidine phosphatase family protein</fullName>
    </submittedName>
</protein>
<proteinExistence type="predicted"/>
<evidence type="ECO:0000313" key="3">
    <source>
        <dbReference type="Proteomes" id="UP001054846"/>
    </source>
</evidence>
<evidence type="ECO:0000313" key="2">
    <source>
        <dbReference type="EMBL" id="UFP92634.1"/>
    </source>
</evidence>
<sequence>MLSALLTAALLARTGDAQTTVPPKDKALIFSLQKGGYVLFWRHPKTDPTQADTDTLNLDNTKAQRQLTAEGRSQAKATGESMRALSIPIGKVISSKYSRATEAAQLAGFANAELSLDVSEPQNVPPLEARRRATELRKLLATKPAAGTNTLIVGHRPNLQDAVGKELADVAEGEIVVFEPAGGLDFKPVARIPFESWAQWSAKK</sequence>
<dbReference type="Proteomes" id="UP001054846">
    <property type="component" value="Chromosome"/>
</dbReference>
<dbReference type="InterPro" id="IPR013078">
    <property type="entry name" value="His_Pase_superF_clade-1"/>
</dbReference>
<dbReference type="PANTHER" id="PTHR20935">
    <property type="entry name" value="PHOSPHOGLYCERATE MUTASE-RELATED"/>
    <property type="match status" value="1"/>
</dbReference>